<keyword evidence="4" id="KW-1185">Reference proteome</keyword>
<dbReference type="InterPro" id="IPR029068">
    <property type="entry name" value="Glyas_Bleomycin-R_OHBP_Dase"/>
</dbReference>
<dbReference type="STRING" id="1217970.SAMN05444002_2625"/>
<accession>A0A1N6GMQ7</accession>
<dbReference type="Gene3D" id="3.10.180.10">
    <property type="entry name" value="2,3-Dihydroxybiphenyl 1,2-Dioxygenase, domain 1"/>
    <property type="match status" value="1"/>
</dbReference>
<dbReference type="Pfam" id="PF18029">
    <property type="entry name" value="Glyoxalase_6"/>
    <property type="match status" value="1"/>
</dbReference>
<dbReference type="AlphaFoldDB" id="A0A1N6GMQ7"/>
<dbReference type="Proteomes" id="UP000184932">
    <property type="component" value="Unassembled WGS sequence"/>
</dbReference>
<dbReference type="OrthoDB" id="9799428at2"/>
<feature type="region of interest" description="Disordered" evidence="1">
    <location>
        <begin position="88"/>
        <end position="121"/>
    </location>
</feature>
<organism evidence="3 4">
    <name type="scientific">Vannielia litorea</name>
    <dbReference type="NCBI Taxonomy" id="1217970"/>
    <lineage>
        <taxon>Bacteria</taxon>
        <taxon>Pseudomonadati</taxon>
        <taxon>Pseudomonadota</taxon>
        <taxon>Alphaproteobacteria</taxon>
        <taxon>Rhodobacterales</taxon>
        <taxon>Paracoccaceae</taxon>
        <taxon>Vannielia</taxon>
    </lineage>
</organism>
<proteinExistence type="predicted"/>
<dbReference type="EMBL" id="FSRL01000001">
    <property type="protein sequence ID" value="SIO08839.1"/>
    <property type="molecule type" value="Genomic_DNA"/>
</dbReference>
<dbReference type="PROSITE" id="PS51819">
    <property type="entry name" value="VOC"/>
    <property type="match status" value="1"/>
</dbReference>
<protein>
    <recommendedName>
        <fullName evidence="2">VOC domain-containing protein</fullName>
    </recommendedName>
</protein>
<sequence length="121" mass="13742">MEKVTGIGGVFFRARDPQALAAWYRDHLGIDPISESLWTQNAGPTVFTPFDQDTAYFGRPEQQWMINFRVRDLDAMLAQLARSGLAAETRAEWDTPETGRFARIHDPEGNPVELWEPPPAR</sequence>
<evidence type="ECO:0000256" key="1">
    <source>
        <dbReference type="SAM" id="MobiDB-lite"/>
    </source>
</evidence>
<gene>
    <name evidence="3" type="ORF">SAMN05444002_2625</name>
</gene>
<evidence type="ECO:0000313" key="4">
    <source>
        <dbReference type="Proteomes" id="UP000184932"/>
    </source>
</evidence>
<dbReference type="InterPro" id="IPR041581">
    <property type="entry name" value="Glyoxalase_6"/>
</dbReference>
<name>A0A1N6GMQ7_9RHOB</name>
<feature type="domain" description="VOC" evidence="2">
    <location>
        <begin position="6"/>
        <end position="117"/>
    </location>
</feature>
<reference evidence="4" key="1">
    <citation type="submission" date="2016-11" db="EMBL/GenBank/DDBJ databases">
        <authorList>
            <person name="Varghese N."/>
            <person name="Submissions S."/>
        </authorList>
    </citation>
    <scope>NUCLEOTIDE SEQUENCE [LARGE SCALE GENOMIC DNA]</scope>
    <source>
        <strain evidence="4">DSM 29440</strain>
    </source>
</reference>
<dbReference type="InterPro" id="IPR037523">
    <property type="entry name" value="VOC_core"/>
</dbReference>
<dbReference type="RefSeq" id="WP_074256621.1">
    <property type="nucleotide sequence ID" value="NZ_FSRL01000001.1"/>
</dbReference>
<evidence type="ECO:0000313" key="3">
    <source>
        <dbReference type="EMBL" id="SIO08839.1"/>
    </source>
</evidence>
<evidence type="ECO:0000259" key="2">
    <source>
        <dbReference type="PROSITE" id="PS51819"/>
    </source>
</evidence>
<dbReference type="SUPFAM" id="SSF54593">
    <property type="entry name" value="Glyoxalase/Bleomycin resistance protein/Dihydroxybiphenyl dioxygenase"/>
    <property type="match status" value="1"/>
</dbReference>